<accession>A0A1Q5PJP6</accession>
<organism evidence="1 2">
    <name type="scientific">Boudabousia liubingyangii</name>
    <dbReference type="NCBI Taxonomy" id="1921764"/>
    <lineage>
        <taxon>Bacteria</taxon>
        <taxon>Bacillati</taxon>
        <taxon>Actinomycetota</taxon>
        <taxon>Actinomycetes</taxon>
        <taxon>Actinomycetales</taxon>
        <taxon>Actinomycetaceae</taxon>
        <taxon>Boudabousia</taxon>
    </lineage>
</organism>
<protein>
    <submittedName>
        <fullName evidence="1">Uncharacterized protein</fullName>
    </submittedName>
</protein>
<sequence>MDQPHKLTAVQFQRYLESEGLPVVLKDGPQARFLLELANQRLTWILDQEPQDPETGKTLHPNLVLETELAAPIPASRRQEVQQFIAEWNADNVGPALHWLSDGADEPPNDGPESGQLLLRGRLAQVDASFNEEQLDEFFAFAMTQVLRLAQAAEAFLSEGQEA</sequence>
<evidence type="ECO:0000313" key="1">
    <source>
        <dbReference type="EMBL" id="OKL46155.1"/>
    </source>
</evidence>
<dbReference type="EMBL" id="MQSV01000006">
    <property type="protein sequence ID" value="OKL46155.1"/>
    <property type="molecule type" value="Genomic_DNA"/>
</dbReference>
<comment type="caution">
    <text evidence="1">The sequence shown here is derived from an EMBL/GenBank/DDBJ whole genome shotgun (WGS) entry which is preliminary data.</text>
</comment>
<reference evidence="1 2" key="1">
    <citation type="submission" date="2016-11" db="EMBL/GenBank/DDBJ databases">
        <title>Actinomyces gypaetusis sp. nov. isolated from the vulture Gypaetus barbatus in Qinghai Tibet Plateau China.</title>
        <authorList>
            <person name="Meng X."/>
        </authorList>
    </citation>
    <scope>NUCLEOTIDE SEQUENCE [LARGE SCALE GENOMIC DNA]</scope>
    <source>
        <strain evidence="1 2">VUL4_2</strain>
    </source>
</reference>
<gene>
    <name evidence="1" type="ORF">BSR29_07835</name>
</gene>
<evidence type="ECO:0000313" key="2">
    <source>
        <dbReference type="Proteomes" id="UP000186785"/>
    </source>
</evidence>
<dbReference type="AlphaFoldDB" id="A0A1Q5PJP6"/>
<name>A0A1Q5PJP6_9ACTO</name>
<dbReference type="STRING" id="1921764.BSR28_07130"/>
<dbReference type="Proteomes" id="UP000186785">
    <property type="component" value="Unassembled WGS sequence"/>
</dbReference>
<proteinExistence type="predicted"/>
<keyword evidence="2" id="KW-1185">Reference proteome</keyword>